<comment type="caution">
    <text evidence="1">The sequence shown here is derived from an EMBL/GenBank/DDBJ whole genome shotgun (WGS) entry which is preliminary data.</text>
</comment>
<accession>A0AAN9NS03</accession>
<evidence type="ECO:0000313" key="1">
    <source>
        <dbReference type="EMBL" id="KAK7377335.1"/>
    </source>
</evidence>
<sequence length="67" mass="8049">MLREKANELTQQQRVLSEKGETKMDENLNLWWLWWLSTRVQDLSMILHMFAEHDPSSMGCYIDIMGY</sequence>
<proteinExistence type="predicted"/>
<evidence type="ECO:0000313" key="2">
    <source>
        <dbReference type="Proteomes" id="UP001374584"/>
    </source>
</evidence>
<reference evidence="1 2" key="1">
    <citation type="submission" date="2024-01" db="EMBL/GenBank/DDBJ databases">
        <title>The genomes of 5 underutilized Papilionoideae crops provide insights into root nodulation and disease resistanc.</title>
        <authorList>
            <person name="Jiang F."/>
        </authorList>
    </citation>
    <scope>NUCLEOTIDE SEQUENCE [LARGE SCALE GENOMIC DNA]</scope>
    <source>
        <strain evidence="1">JINMINGXINNONG_FW02</strain>
        <tissue evidence="1">Leaves</tissue>
    </source>
</reference>
<dbReference type="Proteomes" id="UP001374584">
    <property type="component" value="Unassembled WGS sequence"/>
</dbReference>
<organism evidence="1 2">
    <name type="scientific">Phaseolus coccineus</name>
    <name type="common">Scarlet runner bean</name>
    <name type="synonym">Phaseolus multiflorus</name>
    <dbReference type="NCBI Taxonomy" id="3886"/>
    <lineage>
        <taxon>Eukaryota</taxon>
        <taxon>Viridiplantae</taxon>
        <taxon>Streptophyta</taxon>
        <taxon>Embryophyta</taxon>
        <taxon>Tracheophyta</taxon>
        <taxon>Spermatophyta</taxon>
        <taxon>Magnoliopsida</taxon>
        <taxon>eudicotyledons</taxon>
        <taxon>Gunneridae</taxon>
        <taxon>Pentapetalae</taxon>
        <taxon>rosids</taxon>
        <taxon>fabids</taxon>
        <taxon>Fabales</taxon>
        <taxon>Fabaceae</taxon>
        <taxon>Papilionoideae</taxon>
        <taxon>50 kb inversion clade</taxon>
        <taxon>NPAAA clade</taxon>
        <taxon>indigoferoid/millettioid clade</taxon>
        <taxon>Phaseoleae</taxon>
        <taxon>Phaseolus</taxon>
    </lineage>
</organism>
<gene>
    <name evidence="1" type="ORF">VNO80_02758</name>
</gene>
<keyword evidence="2" id="KW-1185">Reference proteome</keyword>
<dbReference type="AlphaFoldDB" id="A0AAN9NS03"/>
<protein>
    <submittedName>
        <fullName evidence="1">Uncharacterized protein</fullName>
    </submittedName>
</protein>
<dbReference type="EMBL" id="JAYMYR010000002">
    <property type="protein sequence ID" value="KAK7377335.1"/>
    <property type="molecule type" value="Genomic_DNA"/>
</dbReference>
<name>A0AAN9NS03_PHACN</name>